<reference evidence="1 2" key="1">
    <citation type="journal article" date="2015" name="Genome Announc.">
        <title>Expanding the biotechnology potential of lactobacilli through comparative genomics of 213 strains and associated genera.</title>
        <authorList>
            <person name="Sun Z."/>
            <person name="Harris H.M."/>
            <person name="McCann A."/>
            <person name="Guo C."/>
            <person name="Argimon S."/>
            <person name="Zhang W."/>
            <person name="Yang X."/>
            <person name="Jeffery I.B."/>
            <person name="Cooney J.C."/>
            <person name="Kagawa T.F."/>
            <person name="Liu W."/>
            <person name="Song Y."/>
            <person name="Salvetti E."/>
            <person name="Wrobel A."/>
            <person name="Rasinkangas P."/>
            <person name="Parkhill J."/>
            <person name="Rea M.C."/>
            <person name="O'Sullivan O."/>
            <person name="Ritari J."/>
            <person name="Douillard F.P."/>
            <person name="Paul Ross R."/>
            <person name="Yang R."/>
            <person name="Briner A.E."/>
            <person name="Felis G.E."/>
            <person name="de Vos W.M."/>
            <person name="Barrangou R."/>
            <person name="Klaenhammer T.R."/>
            <person name="Caufield P.W."/>
            <person name="Cui Y."/>
            <person name="Zhang H."/>
            <person name="O'Toole P.W."/>
        </authorList>
    </citation>
    <scope>NUCLEOTIDE SEQUENCE [LARGE SCALE GENOMIC DNA]</scope>
    <source>
        <strain evidence="1 2">DSM 20593</strain>
    </source>
</reference>
<keyword evidence="2" id="KW-1185">Reference proteome</keyword>
<dbReference type="InterPro" id="IPR019644">
    <property type="entry name" value="DUF2508"/>
</dbReference>
<name>A0A0R2JC57_9LACO</name>
<dbReference type="STRING" id="1616.IV73_GL001005"/>
<dbReference type="RefSeq" id="WP_057755603.1">
    <property type="nucleotide sequence ID" value="NZ_JQBP01000004.1"/>
</dbReference>
<sequence length="85" mass="10136">MFGLFNKLKLNSAQYDQDLFDTIQDAKYDFDKAKASEEALYESNIDPRWIKAQTAFAKQKYFFVLRAARQRKMKGRGHQQSTWYE</sequence>
<proteinExistence type="predicted"/>
<dbReference type="Pfam" id="PF10704">
    <property type="entry name" value="DUF2508"/>
    <property type="match status" value="1"/>
</dbReference>
<accession>A0A0R2JC57</accession>
<gene>
    <name evidence="1" type="ORF">IV73_GL001005</name>
</gene>
<dbReference type="EMBL" id="JQBP01000004">
    <property type="protein sequence ID" value="KRN74882.1"/>
    <property type="molecule type" value="Genomic_DNA"/>
</dbReference>
<dbReference type="OrthoDB" id="2146210at2"/>
<protein>
    <recommendedName>
        <fullName evidence="3">DUF2508 domain-containing protein</fullName>
    </recommendedName>
</protein>
<evidence type="ECO:0000313" key="1">
    <source>
        <dbReference type="EMBL" id="KRN74882.1"/>
    </source>
</evidence>
<dbReference type="Proteomes" id="UP000051655">
    <property type="component" value="Unassembled WGS sequence"/>
</dbReference>
<comment type="caution">
    <text evidence="1">The sequence shown here is derived from an EMBL/GenBank/DDBJ whole genome shotgun (WGS) entry which is preliminary data.</text>
</comment>
<evidence type="ECO:0000313" key="2">
    <source>
        <dbReference type="Proteomes" id="UP000051655"/>
    </source>
</evidence>
<dbReference type="AlphaFoldDB" id="A0A0R2JC57"/>
<dbReference type="PATRIC" id="fig|1616.3.peg.1025"/>
<organism evidence="1 2">
    <name type="scientific">Weissella kandleri</name>
    <dbReference type="NCBI Taxonomy" id="1616"/>
    <lineage>
        <taxon>Bacteria</taxon>
        <taxon>Bacillati</taxon>
        <taxon>Bacillota</taxon>
        <taxon>Bacilli</taxon>
        <taxon>Lactobacillales</taxon>
        <taxon>Lactobacillaceae</taxon>
        <taxon>Weissella</taxon>
    </lineage>
</organism>
<evidence type="ECO:0008006" key="3">
    <source>
        <dbReference type="Google" id="ProtNLM"/>
    </source>
</evidence>